<proteinExistence type="predicted"/>
<dbReference type="InterPro" id="IPR001077">
    <property type="entry name" value="COMT_C"/>
</dbReference>
<dbReference type="PANTHER" id="PTHR43712">
    <property type="entry name" value="PUTATIVE (AFU_ORTHOLOGUE AFUA_4G14580)-RELATED"/>
    <property type="match status" value="1"/>
</dbReference>
<dbReference type="Pfam" id="PF08100">
    <property type="entry name" value="Dimerisation"/>
    <property type="match status" value="1"/>
</dbReference>
<evidence type="ECO:0000256" key="3">
    <source>
        <dbReference type="ARBA" id="ARBA00022691"/>
    </source>
</evidence>
<dbReference type="Proteomes" id="UP000572680">
    <property type="component" value="Unassembled WGS sequence"/>
</dbReference>
<dbReference type="Gene3D" id="3.40.50.150">
    <property type="entry name" value="Vaccinia Virus protein VP39"/>
    <property type="match status" value="1"/>
</dbReference>
<keyword evidence="1" id="KW-0489">Methyltransferase</keyword>
<feature type="active site" description="Proton acceptor" evidence="4">
    <location>
        <position position="252"/>
    </location>
</feature>
<reference evidence="7 8" key="1">
    <citation type="submission" date="2020-08" db="EMBL/GenBank/DDBJ databases">
        <title>Genomic Encyclopedia of Type Strains, Phase IV (KMG-IV): sequencing the most valuable type-strain genomes for metagenomic binning, comparative biology and taxonomic classification.</title>
        <authorList>
            <person name="Goeker M."/>
        </authorList>
    </citation>
    <scope>NUCLEOTIDE SEQUENCE [LARGE SCALE GENOMIC DNA]</scope>
    <source>
        <strain evidence="7 8">DSM 44197</strain>
    </source>
</reference>
<dbReference type="InterPro" id="IPR036390">
    <property type="entry name" value="WH_DNA-bd_sf"/>
</dbReference>
<evidence type="ECO:0000313" key="8">
    <source>
        <dbReference type="Proteomes" id="UP000572680"/>
    </source>
</evidence>
<evidence type="ECO:0000256" key="4">
    <source>
        <dbReference type="PIRSR" id="PIRSR005739-1"/>
    </source>
</evidence>
<evidence type="ECO:0008006" key="9">
    <source>
        <dbReference type="Google" id="ProtNLM"/>
    </source>
</evidence>
<evidence type="ECO:0000259" key="6">
    <source>
        <dbReference type="Pfam" id="PF08100"/>
    </source>
</evidence>
<dbReference type="EMBL" id="JACJIA010000003">
    <property type="protein sequence ID" value="MBA8951556.1"/>
    <property type="molecule type" value="Genomic_DNA"/>
</dbReference>
<organism evidence="7 8">
    <name type="scientific">Actinomadura namibiensis</name>
    <dbReference type="NCBI Taxonomy" id="182080"/>
    <lineage>
        <taxon>Bacteria</taxon>
        <taxon>Bacillati</taxon>
        <taxon>Actinomycetota</taxon>
        <taxon>Actinomycetes</taxon>
        <taxon>Streptosporangiales</taxon>
        <taxon>Thermomonosporaceae</taxon>
        <taxon>Actinomadura</taxon>
    </lineage>
</organism>
<evidence type="ECO:0000256" key="2">
    <source>
        <dbReference type="ARBA" id="ARBA00022679"/>
    </source>
</evidence>
<dbReference type="Pfam" id="PF00891">
    <property type="entry name" value="Methyltransf_2"/>
    <property type="match status" value="1"/>
</dbReference>
<dbReference type="SUPFAM" id="SSF46785">
    <property type="entry name" value="Winged helix' DNA-binding domain"/>
    <property type="match status" value="1"/>
</dbReference>
<dbReference type="PROSITE" id="PS51683">
    <property type="entry name" value="SAM_OMT_II"/>
    <property type="match status" value="1"/>
</dbReference>
<dbReference type="InterPro" id="IPR036388">
    <property type="entry name" value="WH-like_DNA-bd_sf"/>
</dbReference>
<dbReference type="AlphaFoldDB" id="A0A7W3LNT0"/>
<accession>A0A7W3LNT0</accession>
<evidence type="ECO:0000256" key="1">
    <source>
        <dbReference type="ARBA" id="ARBA00022603"/>
    </source>
</evidence>
<keyword evidence="3" id="KW-0949">S-adenosyl-L-methionine</keyword>
<dbReference type="GO" id="GO:0046983">
    <property type="term" value="F:protein dimerization activity"/>
    <property type="evidence" value="ECO:0007669"/>
    <property type="project" value="InterPro"/>
</dbReference>
<dbReference type="InterPro" id="IPR016461">
    <property type="entry name" value="COMT-like"/>
</dbReference>
<dbReference type="InterPro" id="IPR029063">
    <property type="entry name" value="SAM-dependent_MTases_sf"/>
</dbReference>
<gene>
    <name evidence="7" type="ORF">HNR61_003187</name>
</gene>
<evidence type="ECO:0000259" key="5">
    <source>
        <dbReference type="Pfam" id="PF00891"/>
    </source>
</evidence>
<dbReference type="PIRSF" id="PIRSF005739">
    <property type="entry name" value="O-mtase"/>
    <property type="match status" value="1"/>
</dbReference>
<dbReference type="GO" id="GO:0008171">
    <property type="term" value="F:O-methyltransferase activity"/>
    <property type="evidence" value="ECO:0007669"/>
    <property type="project" value="InterPro"/>
</dbReference>
<sequence>MVEPNADEALRARGTMVGLVFGSMAAQVVAAAARLGLADLIGDGERTSAALARELDAHEQATLRLLRAMAALGLLTEREPGAFALTPAGALLRTDRPDSVDSFVRMFTDPAMLRAWERLDHSVRTGRTAFDEVFGKDFFAHLKDDPELSARFNASMSQGTRLTAAALPGHYDFGRFRTVVDVGGGDGTLLAAILDAHPSLRGVLFDSPEGLAQAEKTLRDRGVAERCALETGDFFTAVPPGGDLYLLKSVLHDWDDERAATILRHCREVIPDEGRLLIVEPVMPPVVDPSVPGLMYLSDLNMLVNVGGRERTRSDFATLCERAGFTLTETTPLPPQNAFHLIEATPA</sequence>
<dbReference type="PANTHER" id="PTHR43712:SF2">
    <property type="entry name" value="O-METHYLTRANSFERASE CICE"/>
    <property type="match status" value="1"/>
</dbReference>
<dbReference type="RefSeq" id="WP_312897922.1">
    <property type="nucleotide sequence ID" value="NZ_BAAALP010000029.1"/>
</dbReference>
<comment type="caution">
    <text evidence="7">The sequence shown here is derived from an EMBL/GenBank/DDBJ whole genome shotgun (WGS) entry which is preliminary data.</text>
</comment>
<name>A0A7W3LNT0_ACTNM</name>
<protein>
    <recommendedName>
        <fullName evidence="9">Methyltransferase</fullName>
    </recommendedName>
</protein>
<dbReference type="CDD" id="cd02440">
    <property type="entry name" value="AdoMet_MTases"/>
    <property type="match status" value="1"/>
</dbReference>
<dbReference type="Gene3D" id="1.10.287.1350">
    <property type="match status" value="1"/>
</dbReference>
<dbReference type="GO" id="GO:0032259">
    <property type="term" value="P:methylation"/>
    <property type="evidence" value="ECO:0007669"/>
    <property type="project" value="UniProtKB-KW"/>
</dbReference>
<evidence type="ECO:0000313" key="7">
    <source>
        <dbReference type="EMBL" id="MBA8951556.1"/>
    </source>
</evidence>
<keyword evidence="2" id="KW-0808">Transferase</keyword>
<keyword evidence="8" id="KW-1185">Reference proteome</keyword>
<feature type="domain" description="O-methyltransferase C-terminal" evidence="5">
    <location>
        <begin position="116"/>
        <end position="325"/>
    </location>
</feature>
<dbReference type="InterPro" id="IPR012967">
    <property type="entry name" value="COMT_dimerisation"/>
</dbReference>
<feature type="domain" description="O-methyltransferase dimerisation" evidence="6">
    <location>
        <begin position="19"/>
        <end position="93"/>
    </location>
</feature>
<dbReference type="Gene3D" id="1.10.10.10">
    <property type="entry name" value="Winged helix-like DNA-binding domain superfamily/Winged helix DNA-binding domain"/>
    <property type="match status" value="1"/>
</dbReference>
<dbReference type="SUPFAM" id="SSF53335">
    <property type="entry name" value="S-adenosyl-L-methionine-dependent methyltransferases"/>
    <property type="match status" value="1"/>
</dbReference>